<dbReference type="AlphaFoldDB" id="A0A194S315"/>
<dbReference type="Proteomes" id="UP000053890">
    <property type="component" value="Unassembled WGS sequence"/>
</dbReference>
<accession>A0A194S315</accession>
<gene>
    <name evidence="2" type="ORF">RHOBADRAFT_53845</name>
</gene>
<dbReference type="InterPro" id="IPR005334">
    <property type="entry name" value="Tctex-1-like"/>
</dbReference>
<keyword evidence="3" id="KW-1185">Reference proteome</keyword>
<name>A0A194S315_RHOGW</name>
<reference evidence="2 3" key="1">
    <citation type="journal article" date="2015" name="Front. Microbiol.">
        <title>Genome sequence of the plant growth promoting endophytic yeast Rhodotorula graminis WP1.</title>
        <authorList>
            <person name="Firrincieli A."/>
            <person name="Otillar R."/>
            <person name="Salamov A."/>
            <person name="Schmutz J."/>
            <person name="Khan Z."/>
            <person name="Redman R.S."/>
            <person name="Fleck N.D."/>
            <person name="Lindquist E."/>
            <person name="Grigoriev I.V."/>
            <person name="Doty S.L."/>
        </authorList>
    </citation>
    <scope>NUCLEOTIDE SEQUENCE [LARGE SCALE GENOMIC DNA]</scope>
    <source>
        <strain evidence="2 3">WP1</strain>
    </source>
</reference>
<dbReference type="STRING" id="578459.A0A194S315"/>
<dbReference type="InterPro" id="IPR038586">
    <property type="entry name" value="Tctex-1-like_sf"/>
</dbReference>
<feature type="region of interest" description="Disordered" evidence="1">
    <location>
        <begin position="1"/>
        <end position="34"/>
    </location>
</feature>
<dbReference type="GeneID" id="28977478"/>
<dbReference type="CDD" id="cd21449">
    <property type="entry name" value="DLC-like_SF"/>
    <property type="match status" value="1"/>
</dbReference>
<feature type="compositionally biased region" description="Low complexity" evidence="1">
    <location>
        <begin position="1"/>
        <end position="18"/>
    </location>
</feature>
<dbReference type="OrthoDB" id="10260741at2759"/>
<dbReference type="RefSeq" id="XP_018270968.1">
    <property type="nucleotide sequence ID" value="XM_018417030.1"/>
</dbReference>
<evidence type="ECO:0000313" key="3">
    <source>
        <dbReference type="Proteomes" id="UP000053890"/>
    </source>
</evidence>
<proteinExistence type="predicted"/>
<dbReference type="Pfam" id="PF03645">
    <property type="entry name" value="Tctex-1"/>
    <property type="match status" value="1"/>
</dbReference>
<dbReference type="Gene3D" id="3.30.1140.40">
    <property type="entry name" value="Tctex-1"/>
    <property type="match status" value="1"/>
</dbReference>
<evidence type="ECO:0000256" key="1">
    <source>
        <dbReference type="SAM" id="MobiDB-lite"/>
    </source>
</evidence>
<sequence length="147" mass="15948">MPLSSSSSSPRTRSRASSNMAASPTRASPHPQRAFNGELLRPYLKRLLEAPIITGAVWDRDAQALGMRAKDMAAEVKRRMVDIEPAGYKYLCHVSVTERGQGSASAGAGRAFLSTYWDASSDVCVSEVFQNDSVVVTILAVAIRILY</sequence>
<organism evidence="2 3">
    <name type="scientific">Rhodotorula graminis (strain WP1)</name>
    <dbReference type="NCBI Taxonomy" id="578459"/>
    <lineage>
        <taxon>Eukaryota</taxon>
        <taxon>Fungi</taxon>
        <taxon>Dikarya</taxon>
        <taxon>Basidiomycota</taxon>
        <taxon>Pucciniomycotina</taxon>
        <taxon>Microbotryomycetes</taxon>
        <taxon>Sporidiobolales</taxon>
        <taxon>Sporidiobolaceae</taxon>
        <taxon>Rhodotorula</taxon>
    </lineage>
</organism>
<evidence type="ECO:0000313" key="2">
    <source>
        <dbReference type="EMBL" id="KPV74919.1"/>
    </source>
</evidence>
<protein>
    <submittedName>
        <fullName evidence="2">Uncharacterized protein</fullName>
    </submittedName>
</protein>
<dbReference type="EMBL" id="KQ474079">
    <property type="protein sequence ID" value="KPV74919.1"/>
    <property type="molecule type" value="Genomic_DNA"/>
</dbReference>